<protein>
    <submittedName>
        <fullName evidence="1">Uncharacterized protein</fullName>
    </submittedName>
</protein>
<proteinExistence type="predicted"/>
<gene>
    <name evidence="1" type="ORF">HSBAA_18360</name>
</gene>
<organism evidence="1 2">
    <name type="scientific">Vreelandella sulfidaeris</name>
    <dbReference type="NCBI Taxonomy" id="115553"/>
    <lineage>
        <taxon>Bacteria</taxon>
        <taxon>Pseudomonadati</taxon>
        <taxon>Pseudomonadota</taxon>
        <taxon>Gammaproteobacteria</taxon>
        <taxon>Oceanospirillales</taxon>
        <taxon>Halomonadaceae</taxon>
        <taxon>Vreelandella</taxon>
    </lineage>
</organism>
<dbReference type="KEGG" id="hsr:HSBAA_18360"/>
<dbReference type="Proteomes" id="UP000320231">
    <property type="component" value="Chromosome"/>
</dbReference>
<accession>A0A455U375</accession>
<name>A0A455U375_9GAMM</name>
<dbReference type="AlphaFoldDB" id="A0A455U375"/>
<sequence>MAAYLTETPQTDEEAKRSERLMATVDKLNRELGKGAVQLGLPVKAMPGRCVVSDAHRDTLPSGTS</sequence>
<reference evidence="1 2" key="1">
    <citation type="journal article" date="2019" name="Microbiol. Resour. Announc.">
        <title>Complete Genome Sequence of Halomonas sulfidaeris Strain Esulfide1 Isolated from a Metal Sulfide Rock at a Depth of 2,200 Meters, Obtained Using Nanopore Sequencing.</title>
        <authorList>
            <person name="Saito M."/>
            <person name="Nishigata A."/>
            <person name="Galipon J."/>
            <person name="Arakawa K."/>
        </authorList>
    </citation>
    <scope>NUCLEOTIDE SEQUENCE [LARGE SCALE GENOMIC DNA]</scope>
    <source>
        <strain evidence="1 2">ATCC BAA-803</strain>
    </source>
</reference>
<dbReference type="EMBL" id="AP019514">
    <property type="protein sequence ID" value="BBI60530.1"/>
    <property type="molecule type" value="Genomic_DNA"/>
</dbReference>
<evidence type="ECO:0000313" key="1">
    <source>
        <dbReference type="EMBL" id="BBI60530.1"/>
    </source>
</evidence>
<evidence type="ECO:0000313" key="2">
    <source>
        <dbReference type="Proteomes" id="UP000320231"/>
    </source>
</evidence>